<name>A0ABR1V6A2_9PEZI</name>
<evidence type="ECO:0000256" key="1">
    <source>
        <dbReference type="SAM" id="MobiDB-lite"/>
    </source>
</evidence>
<feature type="compositionally biased region" description="Polar residues" evidence="1">
    <location>
        <begin position="1"/>
        <end position="12"/>
    </location>
</feature>
<dbReference type="RefSeq" id="XP_066663484.1">
    <property type="nucleotide sequence ID" value="XM_066817792.1"/>
</dbReference>
<dbReference type="Proteomes" id="UP001433268">
    <property type="component" value="Unassembled WGS sequence"/>
</dbReference>
<dbReference type="GeneID" id="92050852"/>
<evidence type="ECO:0000313" key="3">
    <source>
        <dbReference type="Proteomes" id="UP001433268"/>
    </source>
</evidence>
<evidence type="ECO:0000313" key="2">
    <source>
        <dbReference type="EMBL" id="KAK8066731.1"/>
    </source>
</evidence>
<accession>A0ABR1V6A2</accession>
<gene>
    <name evidence="2" type="ORF">PG997_013478</name>
</gene>
<sequence length="144" mass="15502">MGMQQRSLQLHLQNEPAGSQHREFVPSNSGNVRERNLGLVGEMSTTEGNCEAGETATTISLHPVSFFTPLRCAGNRGRTVKARPPPALRRPPQALPGLKIWGLWGSRDPLNSLGSRAVLDSCSCPLAWFTDSSVGVGVPIRNEG</sequence>
<keyword evidence="3" id="KW-1185">Reference proteome</keyword>
<comment type="caution">
    <text evidence="2">The sequence shown here is derived from an EMBL/GenBank/DDBJ whole genome shotgun (WGS) entry which is preliminary data.</text>
</comment>
<proteinExistence type="predicted"/>
<organism evidence="2 3">
    <name type="scientific">Apiospora hydei</name>
    <dbReference type="NCBI Taxonomy" id="1337664"/>
    <lineage>
        <taxon>Eukaryota</taxon>
        <taxon>Fungi</taxon>
        <taxon>Dikarya</taxon>
        <taxon>Ascomycota</taxon>
        <taxon>Pezizomycotina</taxon>
        <taxon>Sordariomycetes</taxon>
        <taxon>Xylariomycetidae</taxon>
        <taxon>Amphisphaeriales</taxon>
        <taxon>Apiosporaceae</taxon>
        <taxon>Apiospora</taxon>
    </lineage>
</organism>
<dbReference type="EMBL" id="JAQQWN010000009">
    <property type="protein sequence ID" value="KAK8066731.1"/>
    <property type="molecule type" value="Genomic_DNA"/>
</dbReference>
<feature type="region of interest" description="Disordered" evidence="1">
    <location>
        <begin position="1"/>
        <end position="33"/>
    </location>
</feature>
<protein>
    <submittedName>
        <fullName evidence="2">Uncharacterized protein</fullName>
    </submittedName>
</protein>
<reference evidence="2 3" key="1">
    <citation type="submission" date="2023-01" db="EMBL/GenBank/DDBJ databases">
        <title>Analysis of 21 Apiospora genomes using comparative genomics revels a genus with tremendous synthesis potential of carbohydrate active enzymes and secondary metabolites.</title>
        <authorList>
            <person name="Sorensen T."/>
        </authorList>
    </citation>
    <scope>NUCLEOTIDE SEQUENCE [LARGE SCALE GENOMIC DNA]</scope>
    <source>
        <strain evidence="2 3">CBS 114990</strain>
    </source>
</reference>